<dbReference type="Proteomes" id="UP000187338">
    <property type="component" value="Unassembled WGS sequence"/>
</dbReference>
<organism evidence="6 7">
    <name type="scientific">Carboxydothermus islandicus</name>
    <dbReference type="NCBI Taxonomy" id="661089"/>
    <lineage>
        <taxon>Bacteria</taxon>
        <taxon>Bacillati</taxon>
        <taxon>Bacillota</taxon>
        <taxon>Clostridia</taxon>
        <taxon>Thermoanaerobacterales</taxon>
        <taxon>Thermoanaerobacteraceae</taxon>
        <taxon>Carboxydothermus</taxon>
    </lineage>
</organism>
<dbReference type="OrthoDB" id="9802328at2"/>
<dbReference type="InterPro" id="IPR015422">
    <property type="entry name" value="PyrdxlP-dep_Trfase_small"/>
</dbReference>
<name>A0A1L8D5D1_9THEO</name>
<dbReference type="InterPro" id="IPR015421">
    <property type="entry name" value="PyrdxlP-dep_Trfase_major"/>
</dbReference>
<dbReference type="EC" id="2.6.1.-" evidence="4"/>
<dbReference type="CDD" id="cd00609">
    <property type="entry name" value="AAT_like"/>
    <property type="match status" value="1"/>
</dbReference>
<dbReference type="InterPro" id="IPR004838">
    <property type="entry name" value="NHTrfase_class1_PyrdxlP-BS"/>
</dbReference>
<dbReference type="InterPro" id="IPR004839">
    <property type="entry name" value="Aminotransferase_I/II_large"/>
</dbReference>
<dbReference type="PROSITE" id="PS00105">
    <property type="entry name" value="AA_TRANSFER_CLASS_1"/>
    <property type="match status" value="1"/>
</dbReference>
<dbReference type="AlphaFoldDB" id="A0A1L8D5D1"/>
<evidence type="ECO:0000256" key="2">
    <source>
        <dbReference type="ARBA" id="ARBA00022576"/>
    </source>
</evidence>
<feature type="domain" description="Aminotransferase class I/classII large" evidence="5">
    <location>
        <begin position="23"/>
        <end position="373"/>
    </location>
</feature>
<keyword evidence="7" id="KW-1185">Reference proteome</keyword>
<dbReference type="SUPFAM" id="SSF53383">
    <property type="entry name" value="PLP-dependent transferases"/>
    <property type="match status" value="1"/>
</dbReference>
<evidence type="ECO:0000259" key="5">
    <source>
        <dbReference type="Pfam" id="PF00155"/>
    </source>
</evidence>
<keyword evidence="2 4" id="KW-0032">Aminotransferase</keyword>
<evidence type="ECO:0000256" key="3">
    <source>
        <dbReference type="ARBA" id="ARBA00022679"/>
    </source>
</evidence>
<dbReference type="EMBL" id="BDJL01000132">
    <property type="protein sequence ID" value="GAV26324.1"/>
    <property type="molecule type" value="Genomic_DNA"/>
</dbReference>
<gene>
    <name evidence="6" type="ORF">ciss_22570</name>
</gene>
<evidence type="ECO:0000256" key="1">
    <source>
        <dbReference type="ARBA" id="ARBA00001933"/>
    </source>
</evidence>
<comment type="similarity">
    <text evidence="4">Belongs to the class-I pyridoxal-phosphate-dependent aminotransferase family.</text>
</comment>
<keyword evidence="3 4" id="KW-0808">Transferase</keyword>
<proteinExistence type="inferred from homology"/>
<dbReference type="STRING" id="661089.ciss_22570"/>
<comment type="cofactor">
    <cofactor evidence="1 4">
        <name>pyridoxal 5'-phosphate</name>
        <dbReference type="ChEBI" id="CHEBI:597326"/>
    </cofactor>
</comment>
<dbReference type="InterPro" id="IPR015424">
    <property type="entry name" value="PyrdxlP-dep_Trfase"/>
</dbReference>
<sequence length="383" mass="42924">MKFSTGIFDELSMRIKKVSKERDVINLSIGSPDLPPHPKVIEVLAQEVHNVQNYGYTLNPGLEELREGLIDWYQKKYGVNLKIDETIVLLGSQEGLAHLPLALLNPDDLVLVPNPGYPIYEAAAKLAGAKIYYYPLLEEDNYLLDIKKIPHDVLKTVKIIFLNYPNNPLTALANYEFFEKLVFYAKKYGFILVNDLAYGELTFDETKSISLLEIPGAIDVAVEFCSVSKSFNLAGMRVGFAAGNQKVISALTILKSNIDYGVFKPLQKAALEAIRLRDVIIPDLVKTYEKRRNVLIKILSQYGWQVKPPLATMFVWAQLPDGINDSRKFSFDLLANTGVAVTPGIGFGDLGEGYVRIALVADEDKLTEAGKRIGEYLQYRREV</sequence>
<evidence type="ECO:0000256" key="4">
    <source>
        <dbReference type="RuleBase" id="RU000481"/>
    </source>
</evidence>
<dbReference type="Gene3D" id="3.40.640.10">
    <property type="entry name" value="Type I PLP-dependent aspartate aminotransferase-like (Major domain)"/>
    <property type="match status" value="1"/>
</dbReference>
<accession>A0A1L8D5D1</accession>
<evidence type="ECO:0000313" key="6">
    <source>
        <dbReference type="EMBL" id="GAV26324.1"/>
    </source>
</evidence>
<dbReference type="RefSeq" id="WP_075866489.1">
    <property type="nucleotide sequence ID" value="NZ_BDJL01000132.1"/>
</dbReference>
<dbReference type="GO" id="GO:0008483">
    <property type="term" value="F:transaminase activity"/>
    <property type="evidence" value="ECO:0007669"/>
    <property type="project" value="UniProtKB-KW"/>
</dbReference>
<dbReference type="PANTHER" id="PTHR42832:SF3">
    <property type="entry name" value="L-GLUTAMINE--4-(METHYLSULFANYL)-2-OXOBUTANOATE AMINOTRANSFERASE"/>
    <property type="match status" value="1"/>
</dbReference>
<dbReference type="Pfam" id="PF00155">
    <property type="entry name" value="Aminotran_1_2"/>
    <property type="match status" value="1"/>
</dbReference>
<dbReference type="PANTHER" id="PTHR42832">
    <property type="entry name" value="AMINO ACID AMINOTRANSFERASE"/>
    <property type="match status" value="1"/>
</dbReference>
<dbReference type="GO" id="GO:0030170">
    <property type="term" value="F:pyridoxal phosphate binding"/>
    <property type="evidence" value="ECO:0007669"/>
    <property type="project" value="InterPro"/>
</dbReference>
<evidence type="ECO:0000313" key="7">
    <source>
        <dbReference type="Proteomes" id="UP000187338"/>
    </source>
</evidence>
<comment type="caution">
    <text evidence="6">The sequence shown here is derived from an EMBL/GenBank/DDBJ whole genome shotgun (WGS) entry which is preliminary data.</text>
</comment>
<dbReference type="InterPro" id="IPR050881">
    <property type="entry name" value="LL-DAP_aminotransferase"/>
</dbReference>
<protein>
    <recommendedName>
        <fullName evidence="4">Aminotransferase</fullName>
        <ecNumber evidence="4">2.6.1.-</ecNumber>
    </recommendedName>
</protein>
<dbReference type="Gene3D" id="3.90.1150.10">
    <property type="entry name" value="Aspartate Aminotransferase, domain 1"/>
    <property type="match status" value="1"/>
</dbReference>
<reference evidence="7" key="1">
    <citation type="submission" date="2016-12" db="EMBL/GenBank/DDBJ databases">
        <title>Draft Genome Sequences od Carboxydothermus pertinax and islandicus, Hydrogenogenic Carboxydotrophic Bacteria.</title>
        <authorList>
            <person name="Fukuyama Y."/>
            <person name="Ohmae K."/>
            <person name="Yoneda Y."/>
            <person name="Yoshida T."/>
            <person name="Sako Y."/>
        </authorList>
    </citation>
    <scope>NUCLEOTIDE SEQUENCE [LARGE SCALE GENOMIC DNA]</scope>
    <source>
        <strain evidence="7">SET</strain>
    </source>
</reference>